<sequence>METYLELKKRHKADIDNFPMFFAFSNEQLEEGKTKIGCESNEELVSIGAGGYIKKQDKQDFIDMMKQQEKEHFNNMLESDNKANYVYGMVQYELANHEFAYTYERADAIEACGITKDMLESYSDLNTVVNQAVSDYKVKVAM</sequence>
<protein>
    <submittedName>
        <fullName evidence="1">Uncharacterized protein</fullName>
    </submittedName>
</protein>
<organism evidence="1 2">
    <name type="scientific">Staphylococcus equorum</name>
    <dbReference type="NCBI Taxonomy" id="246432"/>
    <lineage>
        <taxon>Bacteria</taxon>
        <taxon>Bacillati</taxon>
        <taxon>Bacillota</taxon>
        <taxon>Bacilli</taxon>
        <taxon>Bacillales</taxon>
        <taxon>Staphylococcaceae</taxon>
        <taxon>Staphylococcus</taxon>
    </lineage>
</organism>
<dbReference type="RefSeq" id="WP_069854246.1">
    <property type="nucleotide sequence ID" value="NZ_LNPX01000001.1"/>
</dbReference>
<accession>A0AAP7IFP1</accession>
<evidence type="ECO:0000313" key="2">
    <source>
        <dbReference type="Proteomes" id="UP000095464"/>
    </source>
</evidence>
<dbReference type="Pfam" id="PF24692">
    <property type="entry name" value="DUF7659"/>
    <property type="match status" value="1"/>
</dbReference>
<evidence type="ECO:0000313" key="1">
    <source>
        <dbReference type="EMBL" id="OEK59120.1"/>
    </source>
</evidence>
<dbReference type="EMBL" id="LNPX01000001">
    <property type="protein sequence ID" value="OEK59120.1"/>
    <property type="molecule type" value="Genomic_DNA"/>
</dbReference>
<reference evidence="2" key="1">
    <citation type="submission" date="2015-11" db="EMBL/GenBank/DDBJ databases">
        <title>Genomic diversity of Staphylococcus saprophyticus strains from urinary tract infections, animal surfaces, and fermented foods.</title>
        <authorList>
            <person name="Wolfe B.E."/>
        </authorList>
    </citation>
    <scope>NUCLEOTIDE SEQUENCE [LARGE SCALE GENOMIC DNA]</scope>
    <source>
        <strain evidence="2">738_7</strain>
    </source>
</reference>
<dbReference type="InterPro" id="IPR056076">
    <property type="entry name" value="DUF7659"/>
</dbReference>
<name>A0AAP7IFP1_9STAP</name>
<comment type="caution">
    <text evidence="1">The sequence shown here is derived from an EMBL/GenBank/DDBJ whole genome shotgun (WGS) entry which is preliminary data.</text>
</comment>
<gene>
    <name evidence="1" type="ORF">ASS94_00200</name>
</gene>
<dbReference type="AlphaFoldDB" id="A0AAP7IFP1"/>
<dbReference type="Proteomes" id="UP000095464">
    <property type="component" value="Unassembled WGS sequence"/>
</dbReference>
<proteinExistence type="predicted"/>